<keyword evidence="2" id="KW-1185">Reference proteome</keyword>
<sequence>MSSSKLLTKWQGPFEVTQQVREVWQQTGTDESDRGLGAVFSQVVEGEECPVLYISRKL</sequence>
<dbReference type="EMBL" id="CM040466">
    <property type="protein sequence ID" value="MCI4385285.1"/>
    <property type="molecule type" value="Genomic_DNA"/>
</dbReference>
<comment type="caution">
    <text evidence="1">The sequence shown here is derived from an EMBL/GenBank/DDBJ whole genome shotgun (WGS) entry which is preliminary data.</text>
</comment>
<accession>A0ACC5X328</accession>
<evidence type="ECO:0000313" key="1">
    <source>
        <dbReference type="EMBL" id="MCI4385285.1"/>
    </source>
</evidence>
<evidence type="ECO:0000313" key="2">
    <source>
        <dbReference type="Proteomes" id="UP000829447"/>
    </source>
</evidence>
<gene>
    <name evidence="1" type="ORF">PGIGA_G00048640</name>
</gene>
<protein>
    <submittedName>
        <fullName evidence="1">Uncharacterized protein</fullName>
    </submittedName>
</protein>
<dbReference type="Proteomes" id="UP000829447">
    <property type="component" value="Linkage Group LG13"/>
</dbReference>
<name>A0ACC5X328_PANGG</name>
<reference evidence="1 2" key="1">
    <citation type="journal article" date="2022" name="bioRxiv">
        <title>An ancient truncated duplication of the anti-Mullerian hormone receptor type 2 gene is a potential conserved master sex determinant in the Pangasiidae catfish family.</title>
        <authorList>
            <person name="Wen M."/>
            <person name="Pan Q."/>
            <person name="Jouanno E."/>
            <person name="Montfort J."/>
            <person name="Zahm M."/>
            <person name="Cabau C."/>
            <person name="Klopp C."/>
            <person name="Iampietro C."/>
            <person name="Roques C."/>
            <person name="Bouchez O."/>
            <person name="Castinel A."/>
            <person name="Donnadieu C."/>
            <person name="Parrinello H."/>
            <person name="Poncet C."/>
            <person name="Belmonte E."/>
            <person name="Gautier V."/>
            <person name="Avarre J.-C."/>
            <person name="Dugue R."/>
            <person name="Gustiano R."/>
            <person name="Ha T.T.T."/>
            <person name="Campet M."/>
            <person name="Sriphairoj K."/>
            <person name="Ribolli J."/>
            <person name="de Almeida F.L."/>
            <person name="Desvignes T."/>
            <person name="Postlethwait J.H."/>
            <person name="Bucao C.F."/>
            <person name="Robinson-Rechavi M."/>
            <person name="Bobe J."/>
            <person name="Herpin A."/>
            <person name="Guiguen Y."/>
        </authorList>
    </citation>
    <scope>NUCLEOTIDE SEQUENCE [LARGE SCALE GENOMIC DNA]</scope>
    <source>
        <strain evidence="1">YG-Dec2019</strain>
    </source>
</reference>
<proteinExistence type="predicted"/>
<organism evidence="1 2">
    <name type="scientific">Pangasianodon gigas</name>
    <name type="common">Mekong giant catfish</name>
    <name type="synonym">Pangasius gigas</name>
    <dbReference type="NCBI Taxonomy" id="30993"/>
    <lineage>
        <taxon>Eukaryota</taxon>
        <taxon>Metazoa</taxon>
        <taxon>Chordata</taxon>
        <taxon>Craniata</taxon>
        <taxon>Vertebrata</taxon>
        <taxon>Euteleostomi</taxon>
        <taxon>Actinopterygii</taxon>
        <taxon>Neopterygii</taxon>
        <taxon>Teleostei</taxon>
        <taxon>Ostariophysi</taxon>
        <taxon>Siluriformes</taxon>
        <taxon>Pangasiidae</taxon>
        <taxon>Pangasianodon</taxon>
    </lineage>
</organism>